<dbReference type="AlphaFoldDB" id="A0A024SFR1"/>
<dbReference type="EMBL" id="KI911143">
    <property type="protein sequence ID" value="ETS03341.1"/>
    <property type="molecule type" value="Genomic_DNA"/>
</dbReference>
<dbReference type="KEGG" id="trr:M419DRAFT_122685"/>
<proteinExistence type="predicted"/>
<dbReference type="Proteomes" id="UP000024376">
    <property type="component" value="Unassembled WGS sequence"/>
</dbReference>
<gene>
    <name evidence="2" type="ORF">M419DRAFT_122685</name>
</gene>
<accession>A0A024SFR1</accession>
<dbReference type="OrthoDB" id="4509278at2759"/>
<evidence type="ECO:0000313" key="2">
    <source>
        <dbReference type="EMBL" id="ETS03341.1"/>
    </source>
</evidence>
<feature type="signal peptide" evidence="1">
    <location>
        <begin position="1"/>
        <end position="19"/>
    </location>
</feature>
<reference evidence="3" key="1">
    <citation type="journal article" date="2013" name="Ind. Biotechnol.">
        <title>Comparative genomics analysis of Trichoderma reesei strains.</title>
        <authorList>
            <person name="Koike H."/>
            <person name="Aerts A."/>
            <person name="LaButti K."/>
            <person name="Grigoriev I.V."/>
            <person name="Baker S.E."/>
        </authorList>
    </citation>
    <scope>NUCLEOTIDE SEQUENCE [LARGE SCALE GENOMIC DNA]</scope>
    <source>
        <strain evidence="3">ATCC 56765 / BCRC 32924 / NRRL 11460 / Rut C-30</strain>
    </source>
</reference>
<keyword evidence="1" id="KW-0732">Signal</keyword>
<sequence>MKFFTTILAIGLFAGTSLAQDAPVQTAHVTLRSEGDDHSYPLTVPADGKPVLTHSTLPIALIDAPDFNVLQACVIETPGAKNLSSTIAADGVTQQVVIDPPQAVTSISCQGTCVETYGACFDTNGQYVGACCNGLCIASRCRPWNIGQQS</sequence>
<dbReference type="HOGENOM" id="CLU_146834_0_0_1"/>
<evidence type="ECO:0000313" key="3">
    <source>
        <dbReference type="Proteomes" id="UP000024376"/>
    </source>
</evidence>
<name>A0A024SFR1_HYPJR</name>
<evidence type="ECO:0000256" key="1">
    <source>
        <dbReference type="SAM" id="SignalP"/>
    </source>
</evidence>
<organism evidence="2 3">
    <name type="scientific">Hypocrea jecorina (strain ATCC 56765 / BCRC 32924 / NRRL 11460 / Rut C-30)</name>
    <name type="common">Trichoderma reesei</name>
    <dbReference type="NCBI Taxonomy" id="1344414"/>
    <lineage>
        <taxon>Eukaryota</taxon>
        <taxon>Fungi</taxon>
        <taxon>Dikarya</taxon>
        <taxon>Ascomycota</taxon>
        <taxon>Pezizomycotina</taxon>
        <taxon>Sordariomycetes</taxon>
        <taxon>Hypocreomycetidae</taxon>
        <taxon>Hypocreales</taxon>
        <taxon>Hypocreaceae</taxon>
        <taxon>Trichoderma</taxon>
    </lineage>
</organism>
<protein>
    <recommendedName>
        <fullName evidence="4">SSCRP protein</fullName>
    </recommendedName>
</protein>
<evidence type="ECO:0008006" key="4">
    <source>
        <dbReference type="Google" id="ProtNLM"/>
    </source>
</evidence>
<feature type="chain" id="PRO_5001537093" description="SSCRP protein" evidence="1">
    <location>
        <begin position="20"/>
        <end position="150"/>
    </location>
</feature>